<dbReference type="Gene3D" id="3.90.550.10">
    <property type="entry name" value="Spore Coat Polysaccharide Biosynthesis Protein SpsA, Chain A"/>
    <property type="match status" value="1"/>
</dbReference>
<dbReference type="AlphaFoldDB" id="A0A317PIP1"/>
<accession>A0A317PIP1</accession>
<organism evidence="2 3">
    <name type="scientific">Hoeflea marina</name>
    <dbReference type="NCBI Taxonomy" id="274592"/>
    <lineage>
        <taxon>Bacteria</taxon>
        <taxon>Pseudomonadati</taxon>
        <taxon>Pseudomonadota</taxon>
        <taxon>Alphaproteobacteria</taxon>
        <taxon>Hyphomicrobiales</taxon>
        <taxon>Rhizobiaceae</taxon>
        <taxon>Hoeflea</taxon>
    </lineage>
</organism>
<dbReference type="InterPro" id="IPR001173">
    <property type="entry name" value="Glyco_trans_2-like"/>
</dbReference>
<gene>
    <name evidence="2" type="ORF">DFR52_103515</name>
</gene>
<dbReference type="Proteomes" id="UP000246352">
    <property type="component" value="Unassembled WGS sequence"/>
</dbReference>
<feature type="domain" description="Glycosyltransferase 2-like" evidence="1">
    <location>
        <begin position="17"/>
        <end position="133"/>
    </location>
</feature>
<comment type="caution">
    <text evidence="2">The sequence shown here is derived from an EMBL/GenBank/DDBJ whole genome shotgun (WGS) entry which is preliminary data.</text>
</comment>
<reference evidence="2 3" key="1">
    <citation type="submission" date="2018-05" db="EMBL/GenBank/DDBJ databases">
        <title>Genomic Encyclopedia of Type Strains, Phase IV (KMG-IV): sequencing the most valuable type-strain genomes for metagenomic binning, comparative biology and taxonomic classification.</title>
        <authorList>
            <person name="Goeker M."/>
        </authorList>
    </citation>
    <scope>NUCLEOTIDE SEQUENCE [LARGE SCALE GENOMIC DNA]</scope>
    <source>
        <strain evidence="2 3">DSM 16791</strain>
    </source>
</reference>
<dbReference type="Pfam" id="PF00535">
    <property type="entry name" value="Glycos_transf_2"/>
    <property type="match status" value="1"/>
</dbReference>
<proteinExistence type="predicted"/>
<keyword evidence="3" id="KW-1185">Reference proteome</keyword>
<evidence type="ECO:0000313" key="2">
    <source>
        <dbReference type="EMBL" id="PWW00312.1"/>
    </source>
</evidence>
<dbReference type="CDD" id="cd00761">
    <property type="entry name" value="Glyco_tranf_GTA_type"/>
    <property type="match status" value="1"/>
</dbReference>
<dbReference type="SUPFAM" id="SSF53448">
    <property type="entry name" value="Nucleotide-diphospho-sugar transferases"/>
    <property type="match status" value="1"/>
</dbReference>
<dbReference type="GO" id="GO:0016740">
    <property type="term" value="F:transferase activity"/>
    <property type="evidence" value="ECO:0007669"/>
    <property type="project" value="UniProtKB-KW"/>
</dbReference>
<evidence type="ECO:0000313" key="3">
    <source>
        <dbReference type="Proteomes" id="UP000246352"/>
    </source>
</evidence>
<evidence type="ECO:0000259" key="1">
    <source>
        <dbReference type="Pfam" id="PF00535"/>
    </source>
</evidence>
<dbReference type="InterPro" id="IPR029044">
    <property type="entry name" value="Nucleotide-diphossugar_trans"/>
</dbReference>
<sequence>MAPFTRESDMPPMVSLSICIPTRNRQGYCIETMRAIAGSGERDFEVIVADNSDDPAPLRQAFDSFSDHRFRLVAPQGRVLSMVDNWERLIPETAGHWISVIGDDDYIDPAVGGLIRRFEGLRPDVEAIGWGRMNFHWPDNRPVPTLASVPTGAGCWASDRVDLQDRLFRWSEGRSRPSCGFGIYHGAVRRTLMERIRQTYGGRYFEHPVVDYDSNCKVVAEARSLLYCERPFSVLGECAASNSASALSLERLKVLVETFKTESASDLIRANPDFPFTLFEAGASLCVSIAATTVWFCRKYGIDLTGFEANFARAAMDECRYSPSLEAYEAKVANIRAGFAAWDGGRWADLFEPAPFNAPKTVNALSGVMEDMIHLREDRLRVTTPGEFYRYAEHAIMPVGHVVAGTRSFVT</sequence>
<dbReference type="EMBL" id="QGTR01000003">
    <property type="protein sequence ID" value="PWW00312.1"/>
    <property type="molecule type" value="Genomic_DNA"/>
</dbReference>
<protein>
    <submittedName>
        <fullName evidence="2">Glycosyl transferase family 2</fullName>
    </submittedName>
</protein>
<keyword evidence="2" id="KW-0808">Transferase</keyword>
<name>A0A317PIP1_9HYPH</name>